<dbReference type="PROSITE" id="PS51834">
    <property type="entry name" value="DENN_FLCN_SMCR8"/>
    <property type="match status" value="1"/>
</dbReference>
<dbReference type="GO" id="GO:0005096">
    <property type="term" value="F:GTPase activator activity"/>
    <property type="evidence" value="ECO:0007669"/>
    <property type="project" value="InterPro"/>
</dbReference>
<keyword evidence="7" id="KW-1185">Reference proteome</keyword>
<dbReference type="PANTHER" id="PTHR31441:SF2">
    <property type="entry name" value="FOLLICULIN"/>
    <property type="match status" value="1"/>
</dbReference>
<comment type="caution">
    <text evidence="6">The sequence shown here is derived from an EMBL/GenBank/DDBJ whole genome shotgun (WGS) entry which is preliminary data.</text>
</comment>
<feature type="region of interest" description="Disordered" evidence="4">
    <location>
        <begin position="671"/>
        <end position="705"/>
    </location>
</feature>
<dbReference type="Pfam" id="PF16575">
    <property type="entry name" value="CLP1_P"/>
    <property type="match status" value="1"/>
</dbReference>
<feature type="domain" description="UDENN FLCN/SMCR8-type" evidence="5">
    <location>
        <begin position="687"/>
        <end position="1010"/>
    </location>
</feature>
<proteinExistence type="predicted"/>
<evidence type="ECO:0000256" key="4">
    <source>
        <dbReference type="SAM" id="MobiDB-lite"/>
    </source>
</evidence>
<dbReference type="EMBL" id="JAPDRN010000030">
    <property type="protein sequence ID" value="KAJ9636203.1"/>
    <property type="molecule type" value="Genomic_DNA"/>
</dbReference>
<feature type="compositionally biased region" description="Low complexity" evidence="4">
    <location>
        <begin position="22"/>
        <end position="36"/>
    </location>
</feature>
<dbReference type="Gene3D" id="3.40.50.300">
    <property type="entry name" value="P-loop containing nucleotide triphosphate hydrolases"/>
    <property type="match status" value="1"/>
</dbReference>
<gene>
    <name evidence="6" type="ORF">H2204_005475</name>
</gene>
<comment type="function">
    <text evidence="1">Polynucleotide 5'-kinase involved in rRNA processing.</text>
</comment>
<evidence type="ECO:0000313" key="6">
    <source>
        <dbReference type="EMBL" id="KAJ9636203.1"/>
    </source>
</evidence>
<dbReference type="InterPro" id="IPR037521">
    <property type="entry name" value="FLCN/SMCR8_DENN"/>
</dbReference>
<feature type="compositionally biased region" description="Basic and acidic residues" evidence="4">
    <location>
        <begin position="598"/>
        <end position="607"/>
    </location>
</feature>
<feature type="compositionally biased region" description="Low complexity" evidence="4">
    <location>
        <begin position="682"/>
        <end position="698"/>
    </location>
</feature>
<accession>A0AA39CYJ9</accession>
<dbReference type="GO" id="GO:0005829">
    <property type="term" value="C:cytosol"/>
    <property type="evidence" value="ECO:0007669"/>
    <property type="project" value="TreeGrafter"/>
</dbReference>
<organism evidence="6 7">
    <name type="scientific">Knufia peltigerae</name>
    <dbReference type="NCBI Taxonomy" id="1002370"/>
    <lineage>
        <taxon>Eukaryota</taxon>
        <taxon>Fungi</taxon>
        <taxon>Dikarya</taxon>
        <taxon>Ascomycota</taxon>
        <taxon>Pezizomycotina</taxon>
        <taxon>Eurotiomycetes</taxon>
        <taxon>Chaetothyriomycetidae</taxon>
        <taxon>Chaetothyriales</taxon>
        <taxon>Trichomeriaceae</taxon>
        <taxon>Knufia</taxon>
    </lineage>
</organism>
<sequence length="1010" mass="111399">MPANGERLSAVARQRRLREARSASSTPRASTPDATSQQVQPESVTIEQKPQAVGDGEADEQPLAVSNQFSTLVEASTVHFSSSREIENINERSVKVRLSRGQKCAILGTCCLWVKEGVVSVYGAILQASTATFRIYSPANYALPTIEALTSNAEFELDSLGGGVQNLPYRGVRDVWPSTGAGNLKLSFHILGHSIEQDAKALRRPKELNTDAWKTVLSQFPSPASTTSRSSSSPRIVGSKGLVSLVDLDSSMPEFTPPGTISMLHIQEPVLGPPFTHLVLSKHKHVRVFRMHFLGEIDPTDLSDWHLERVNDLLALERRIRAQKDNMPVIIVVPKWLENIEQQTASLIWKMMQPTDIVCMDTRQSSPHLQPWKTLAETDGCRIHQIPAQTFDRIPPLREHELYMQSYFHMSESSSNQSYWVDTPVLALDPVNLNYGKKIPDIGGVLLLGGNVALEDTRDALEEGIAAILLVRQQHIEEDPASLDKGFDIGMDGRESTEDNGWRLALTHFCEAHGPKSVLCTQVLPVQCSLCLPPSPSLRACSSSESLTTQVHETPFESTQNGHPSPNLRKTDTNLTLPTDFSGASTSVDSETEPDSPTIEKHPLFRQKRESSLQWPYGRAEGDTCASCSFSVPKAVAEKLPVGAPGSKIPNGKKATTAPVLRSREFVCLRRRRSNDHHDSKPSSYSSSFASSQSPARSIPHSHSDDCHDHTLTYLTAKSPDDRESYAQLRASVIRTLSCELLPRGMSDGPFCFGDSNTGYTIAYVFRLTDPRARGRRRAYAFVALAGKDASRAFQACPMLWEAFASMAKGIEAAAQRHQEEQRRKVEEQAQLADSKSSRNYTPVSSFLTSRTVDPDGHPRRAGQASPRSLAEIVGDENIFAYLHQYFVAILRCLGDQFGGLPLAETPSVYQSVSDESPRFSKTSAMPTRVPPVSFAHLESLRDEDATPTPHSPKYLETQSWQTKQDVTTKSSTDQDDLQVSKTRATKAFKLNPLCAPLVVSETAKRQVVV</sequence>
<dbReference type="PANTHER" id="PTHR31441">
    <property type="entry name" value="FOLLICULIN FAMILY MEMBER"/>
    <property type="match status" value="1"/>
</dbReference>
<feature type="compositionally biased region" description="Polar residues" evidence="4">
    <location>
        <begin position="37"/>
        <end position="48"/>
    </location>
</feature>
<reference evidence="6" key="1">
    <citation type="submission" date="2022-10" db="EMBL/GenBank/DDBJ databases">
        <title>Culturing micro-colonial fungi from biological soil crusts in the Mojave desert and describing Neophaeococcomyces mojavensis, and introducing the new genera and species Taxawa tesnikishii.</title>
        <authorList>
            <person name="Kurbessoian T."/>
            <person name="Stajich J.E."/>
        </authorList>
    </citation>
    <scope>NUCLEOTIDE SEQUENCE</scope>
    <source>
        <strain evidence="6">TK_35</strain>
    </source>
</reference>
<feature type="region of interest" description="Disordered" evidence="4">
    <location>
        <begin position="1"/>
        <end position="59"/>
    </location>
</feature>
<dbReference type="InterPro" id="IPR037520">
    <property type="entry name" value="Folliculin/SMCR8_longin"/>
</dbReference>
<protein>
    <recommendedName>
        <fullName evidence="3">Polynucleotide 5'-hydroxyl-kinase GRC3</fullName>
    </recommendedName>
    <alternativeName>
        <fullName evidence="2">Polynucleotide 5'-hydroxyl-kinase grc3</fullName>
    </alternativeName>
</protein>
<feature type="compositionally biased region" description="Polar residues" evidence="4">
    <location>
        <begin position="957"/>
        <end position="975"/>
    </location>
</feature>
<feature type="compositionally biased region" description="Basic and acidic residues" evidence="4">
    <location>
        <begin position="815"/>
        <end position="828"/>
    </location>
</feature>
<dbReference type="InterPro" id="IPR032319">
    <property type="entry name" value="CLP1_P"/>
</dbReference>
<dbReference type="AlphaFoldDB" id="A0AA39CYJ9"/>
<feature type="compositionally biased region" description="Polar residues" evidence="4">
    <location>
        <begin position="551"/>
        <end position="564"/>
    </location>
</feature>
<name>A0AA39CYJ9_9EURO</name>
<evidence type="ECO:0000256" key="2">
    <source>
        <dbReference type="ARBA" id="ARBA00018706"/>
    </source>
</evidence>
<dbReference type="Pfam" id="PF11704">
    <property type="entry name" value="Folliculin"/>
    <property type="match status" value="1"/>
</dbReference>
<feature type="region of interest" description="Disordered" evidence="4">
    <location>
        <begin position="551"/>
        <end position="607"/>
    </location>
</feature>
<evidence type="ECO:0000256" key="1">
    <source>
        <dbReference type="ARBA" id="ARBA00003798"/>
    </source>
</evidence>
<evidence type="ECO:0000313" key="7">
    <source>
        <dbReference type="Proteomes" id="UP001172681"/>
    </source>
</evidence>
<evidence type="ECO:0000259" key="5">
    <source>
        <dbReference type="PROSITE" id="PS51834"/>
    </source>
</evidence>
<feature type="region of interest" description="Disordered" evidence="4">
    <location>
        <begin position="815"/>
        <end position="868"/>
    </location>
</feature>
<feature type="region of interest" description="Disordered" evidence="4">
    <location>
        <begin position="943"/>
        <end position="975"/>
    </location>
</feature>
<dbReference type="GO" id="GO:1904263">
    <property type="term" value="P:positive regulation of TORC1 signaling"/>
    <property type="evidence" value="ECO:0007669"/>
    <property type="project" value="TreeGrafter"/>
</dbReference>
<feature type="compositionally biased region" description="Polar residues" evidence="4">
    <location>
        <begin position="573"/>
        <end position="589"/>
    </location>
</feature>
<feature type="compositionally biased region" description="Polar residues" evidence="4">
    <location>
        <begin position="832"/>
        <end position="852"/>
    </location>
</feature>
<dbReference type="Proteomes" id="UP001172681">
    <property type="component" value="Unassembled WGS sequence"/>
</dbReference>
<dbReference type="InterPro" id="IPR027417">
    <property type="entry name" value="P-loop_NTPase"/>
</dbReference>
<dbReference type="InterPro" id="IPR021713">
    <property type="entry name" value="Folliculin"/>
</dbReference>
<evidence type="ECO:0000256" key="3">
    <source>
        <dbReference type="ARBA" id="ARBA00019824"/>
    </source>
</evidence>